<name>A0ABD0YMN4_9HEMI</name>
<dbReference type="AlphaFoldDB" id="A0ABD0YMN4"/>
<sequence length="271" mass="30997">MAVSRNLFRPMNSEQEMTHHGWSICRASSPTVSNLRPTQTPTSPHGTIHGDARTLRPPSLTSLKRRRWERGGGREGGVGRRGGPGRGGKATFRSLGDYRVHEEMYTNRTQYIEVVALALSAVACTMAGHLVQMERAKRMGNEEMQTMEIVPEEFEVSKVPFLLQELKPLCNQMVKTVKMDFETYNYGTEYEYRPRQSTEILCYKPASNEENNLQMCTIPGFECAQRKSNLTVFRRPKGKSYWEEYMQMEVNSGCECVNLVGYKLEHNSRTH</sequence>
<evidence type="ECO:0000313" key="2">
    <source>
        <dbReference type="EMBL" id="KAL1116495.1"/>
    </source>
</evidence>
<gene>
    <name evidence="2" type="ORF">AAG570_004967</name>
</gene>
<protein>
    <submittedName>
        <fullName evidence="2">Uncharacterized protein</fullName>
    </submittedName>
</protein>
<accession>A0ABD0YMN4</accession>
<comment type="caution">
    <text evidence="2">The sequence shown here is derived from an EMBL/GenBank/DDBJ whole genome shotgun (WGS) entry which is preliminary data.</text>
</comment>
<dbReference type="EMBL" id="JBFDAA010000017">
    <property type="protein sequence ID" value="KAL1116495.1"/>
    <property type="molecule type" value="Genomic_DNA"/>
</dbReference>
<organism evidence="2 3">
    <name type="scientific">Ranatra chinensis</name>
    <dbReference type="NCBI Taxonomy" id="642074"/>
    <lineage>
        <taxon>Eukaryota</taxon>
        <taxon>Metazoa</taxon>
        <taxon>Ecdysozoa</taxon>
        <taxon>Arthropoda</taxon>
        <taxon>Hexapoda</taxon>
        <taxon>Insecta</taxon>
        <taxon>Pterygota</taxon>
        <taxon>Neoptera</taxon>
        <taxon>Paraneoptera</taxon>
        <taxon>Hemiptera</taxon>
        <taxon>Heteroptera</taxon>
        <taxon>Panheteroptera</taxon>
        <taxon>Nepomorpha</taxon>
        <taxon>Nepidae</taxon>
        <taxon>Ranatrinae</taxon>
        <taxon>Ranatra</taxon>
    </lineage>
</organism>
<feature type="region of interest" description="Disordered" evidence="1">
    <location>
        <begin position="31"/>
        <end position="90"/>
    </location>
</feature>
<keyword evidence="3" id="KW-1185">Reference proteome</keyword>
<evidence type="ECO:0000313" key="3">
    <source>
        <dbReference type="Proteomes" id="UP001558652"/>
    </source>
</evidence>
<proteinExistence type="predicted"/>
<feature type="compositionally biased region" description="Gly residues" evidence="1">
    <location>
        <begin position="74"/>
        <end position="88"/>
    </location>
</feature>
<evidence type="ECO:0000256" key="1">
    <source>
        <dbReference type="SAM" id="MobiDB-lite"/>
    </source>
</evidence>
<reference evidence="2 3" key="1">
    <citation type="submission" date="2024-07" db="EMBL/GenBank/DDBJ databases">
        <title>Chromosome-level genome assembly of the water stick insect Ranatra chinensis (Heteroptera: Nepidae).</title>
        <authorList>
            <person name="Liu X."/>
        </authorList>
    </citation>
    <scope>NUCLEOTIDE SEQUENCE [LARGE SCALE GENOMIC DNA]</scope>
    <source>
        <strain evidence="2">Cailab_2021Rc</strain>
        <tissue evidence="2">Muscle</tissue>
    </source>
</reference>
<feature type="compositionally biased region" description="Polar residues" evidence="1">
    <location>
        <begin position="31"/>
        <end position="45"/>
    </location>
</feature>
<dbReference type="Proteomes" id="UP001558652">
    <property type="component" value="Unassembled WGS sequence"/>
</dbReference>